<keyword evidence="3" id="KW-1133">Transmembrane helix</keyword>
<dbReference type="AlphaFoldDB" id="A0A5M6CMX6"/>
<gene>
    <name evidence="5" type="ORF">F0919_01685</name>
</gene>
<dbReference type="Pfam" id="PF05569">
    <property type="entry name" value="Peptidase_M56"/>
    <property type="match status" value="1"/>
</dbReference>
<evidence type="ECO:0000256" key="3">
    <source>
        <dbReference type="SAM" id="Phobius"/>
    </source>
</evidence>
<feature type="transmembrane region" description="Helical" evidence="3">
    <location>
        <begin position="122"/>
        <end position="143"/>
    </location>
</feature>
<accession>A0A5M6CMX6</accession>
<keyword evidence="3" id="KW-0812">Transmembrane</keyword>
<dbReference type="InterPro" id="IPR052173">
    <property type="entry name" value="Beta-lactam_resp_regulator"/>
</dbReference>
<dbReference type="GO" id="GO:0006508">
    <property type="term" value="P:proteolysis"/>
    <property type="evidence" value="ECO:0007669"/>
    <property type="project" value="UniProtKB-KW"/>
</dbReference>
<comment type="caution">
    <text evidence="5">The sequence shown here is derived from an EMBL/GenBank/DDBJ whole genome shotgun (WGS) entry which is preliminary data.</text>
</comment>
<reference evidence="5 6" key="1">
    <citation type="submission" date="2019-09" db="EMBL/GenBank/DDBJ databases">
        <title>Genome sequence and assembly of Taibaiella sp.</title>
        <authorList>
            <person name="Chhetri G."/>
        </authorList>
    </citation>
    <scope>NUCLEOTIDE SEQUENCE [LARGE SCALE GENOMIC DNA]</scope>
    <source>
        <strain evidence="5 6">KVB11</strain>
    </source>
</reference>
<name>A0A5M6CMX6_9BACT</name>
<dbReference type="EMBL" id="VWSH01000001">
    <property type="protein sequence ID" value="KAA5536403.1"/>
    <property type="molecule type" value="Genomic_DNA"/>
</dbReference>
<evidence type="ECO:0000256" key="2">
    <source>
        <dbReference type="SAM" id="MobiDB-lite"/>
    </source>
</evidence>
<keyword evidence="3" id="KW-0472">Membrane</keyword>
<proteinExistence type="predicted"/>
<feature type="compositionally biased region" description="Pro residues" evidence="2">
    <location>
        <begin position="388"/>
        <end position="401"/>
    </location>
</feature>
<dbReference type="GO" id="GO:0008237">
    <property type="term" value="F:metallopeptidase activity"/>
    <property type="evidence" value="ECO:0007669"/>
    <property type="project" value="UniProtKB-KW"/>
</dbReference>
<dbReference type="CDD" id="cd07341">
    <property type="entry name" value="M56_BlaR1_MecR1_like"/>
    <property type="match status" value="1"/>
</dbReference>
<evidence type="ECO:0000256" key="1">
    <source>
        <dbReference type="SAM" id="Coils"/>
    </source>
</evidence>
<evidence type="ECO:0000313" key="5">
    <source>
        <dbReference type="EMBL" id="KAA5536403.1"/>
    </source>
</evidence>
<feature type="transmembrane region" description="Helical" evidence="3">
    <location>
        <begin position="328"/>
        <end position="348"/>
    </location>
</feature>
<feature type="compositionally biased region" description="Low complexity" evidence="2">
    <location>
        <begin position="365"/>
        <end position="379"/>
    </location>
</feature>
<dbReference type="PANTHER" id="PTHR34978">
    <property type="entry name" value="POSSIBLE SENSOR-TRANSDUCER PROTEIN BLAR"/>
    <property type="match status" value="1"/>
</dbReference>
<feature type="region of interest" description="Disordered" evidence="2">
    <location>
        <begin position="356"/>
        <end position="406"/>
    </location>
</feature>
<feature type="domain" description="Peptidase M56" evidence="4">
    <location>
        <begin position="57"/>
        <end position="314"/>
    </location>
</feature>
<keyword evidence="5" id="KW-0378">Hydrolase</keyword>
<sequence>MNEVSLWYHPFLEALGYAIFHSLWQGVLLFFPLQIILFFCKKAHIRYRLLYGSFMLLFILFITTFLVEWNTAIHIQQQSISLVAFINNNKTANSDFNAIINAPHHWWQRLEHLYHTPAFRKILPAISICYVLGILLLGLRMIISFGNLRTIRKQVLPVSIAFQERFSSLLRLIAIKKNVSLYFSEHVNVPLMMGHLKPIVILPVALINKLDWQQTEAILIHELAHVKRMDYLFNILQSVMEVFLFFNPIVWWFSGIIRKEREHCCDDITVQHTAQPVKYAEALFQLELSKKSPLPAMAAAGNNKKHSLLNRIKRIVEMKNTSKRSPQSIFATLTFLMFFAILFCYYTTVAQEPKKDEHTKQMEQTSSSTSTVTSNDVNTAETQSNEEPPAPPDPQEPPAPPNINDIVSDAMNVANVAMANINWDDINNAMSQAGDELSKIDFDDIQKSFDDAQKDIDDAQKEIDNVDWADINKSIADAQQAIKEINWDDIGNDINAGFQSAQGMDKATKAKIMKDVRKAMDEARIECKKAGLNSRVIMDSLRTIRVQTMNNLKTLRNTQLQQLSVVRDSTLRIASNARAIALRNAADARRSADDARRTAADARRTAIDAKKQAFSNGKTTGLLNKLEQNGLIDRSKNFAVSYKNNVLMVNGKSVPVADYQDYLPKGSNASLNISGSKNNLAISQNE</sequence>
<feature type="transmembrane region" description="Helical" evidence="3">
    <location>
        <begin position="15"/>
        <end position="37"/>
    </location>
</feature>
<evidence type="ECO:0000259" key="4">
    <source>
        <dbReference type="Pfam" id="PF05569"/>
    </source>
</evidence>
<organism evidence="5 6">
    <name type="scientific">Taibaiella lutea</name>
    <dbReference type="NCBI Taxonomy" id="2608001"/>
    <lineage>
        <taxon>Bacteria</taxon>
        <taxon>Pseudomonadati</taxon>
        <taxon>Bacteroidota</taxon>
        <taxon>Chitinophagia</taxon>
        <taxon>Chitinophagales</taxon>
        <taxon>Chitinophagaceae</taxon>
        <taxon>Taibaiella</taxon>
    </lineage>
</organism>
<keyword evidence="5" id="KW-0482">Metalloprotease</keyword>
<keyword evidence="5" id="KW-0645">Protease</keyword>
<feature type="coiled-coil region" evidence="1">
    <location>
        <begin position="442"/>
        <end position="469"/>
    </location>
</feature>
<feature type="transmembrane region" description="Helical" evidence="3">
    <location>
        <begin position="49"/>
        <end position="67"/>
    </location>
</feature>
<keyword evidence="1" id="KW-0175">Coiled coil</keyword>
<dbReference type="InterPro" id="IPR008756">
    <property type="entry name" value="Peptidase_M56"/>
</dbReference>
<feature type="coiled-coil region" evidence="1">
    <location>
        <begin position="585"/>
        <end position="612"/>
    </location>
</feature>
<keyword evidence="6" id="KW-1185">Reference proteome</keyword>
<dbReference type="RefSeq" id="WP_150030974.1">
    <property type="nucleotide sequence ID" value="NZ_VWSH01000001.1"/>
</dbReference>
<protein>
    <submittedName>
        <fullName evidence="5">M48 family metalloprotease</fullName>
    </submittedName>
</protein>
<dbReference type="PANTHER" id="PTHR34978:SF3">
    <property type="entry name" value="SLR0241 PROTEIN"/>
    <property type="match status" value="1"/>
</dbReference>
<dbReference type="Proteomes" id="UP000323632">
    <property type="component" value="Unassembled WGS sequence"/>
</dbReference>
<evidence type="ECO:0000313" key="6">
    <source>
        <dbReference type="Proteomes" id="UP000323632"/>
    </source>
</evidence>